<dbReference type="InterPro" id="IPR020094">
    <property type="entry name" value="TruA/RsuA/RluB/E/F_N"/>
</dbReference>
<dbReference type="HOGENOM" id="CLU_024979_1_2_9"/>
<dbReference type="PANTHER" id="PTHR47683:SF4">
    <property type="entry name" value="PSEUDOURIDINE SYNTHASE"/>
    <property type="match status" value="1"/>
</dbReference>
<dbReference type="EMBL" id="AGEG01000014">
    <property type="protein sequence ID" value="EHR36491.1"/>
    <property type="molecule type" value="Genomic_DNA"/>
</dbReference>
<evidence type="ECO:0000313" key="8">
    <source>
        <dbReference type="Proteomes" id="UP000006190"/>
    </source>
</evidence>
<dbReference type="Proteomes" id="UP000006190">
    <property type="component" value="Unassembled WGS sequence"/>
</dbReference>
<dbReference type="RefSeq" id="WP_006309346.1">
    <property type="nucleotide sequence ID" value="NZ_JH601133.1"/>
</dbReference>
<dbReference type="PANTHER" id="PTHR47683">
    <property type="entry name" value="PSEUDOURIDINE SYNTHASE FAMILY PROTEIN-RELATED"/>
    <property type="match status" value="1"/>
</dbReference>
<protein>
    <recommendedName>
        <fullName evidence="5">Pseudouridine synthase</fullName>
        <ecNumber evidence="5">5.4.99.-</ecNumber>
    </recommendedName>
</protein>
<dbReference type="PROSITE" id="PS01149">
    <property type="entry name" value="PSI_RSU"/>
    <property type="match status" value="1"/>
</dbReference>
<reference evidence="7 8" key="1">
    <citation type="submission" date="2012-01" db="EMBL/GenBank/DDBJ databases">
        <title>The Genome Sequence of Facklamia languida CCUG 37842.</title>
        <authorList>
            <consortium name="The Broad Institute Genome Sequencing Platform"/>
            <person name="Earl A."/>
            <person name="Ward D."/>
            <person name="Feldgarden M."/>
            <person name="Gevers D."/>
            <person name="Huys G."/>
            <person name="Young S.K."/>
            <person name="Zeng Q."/>
            <person name="Gargeya S."/>
            <person name="Fitzgerald M."/>
            <person name="Haas B."/>
            <person name="Abouelleil A."/>
            <person name="Alvarado L."/>
            <person name="Arachchi H.M."/>
            <person name="Berlin A."/>
            <person name="Chapman S.B."/>
            <person name="Gearin G."/>
            <person name="Goldberg J."/>
            <person name="Griggs A."/>
            <person name="Gujja S."/>
            <person name="Hansen M."/>
            <person name="Heiman D."/>
            <person name="Howarth C."/>
            <person name="Larimer J."/>
            <person name="Lui A."/>
            <person name="MacDonald P.J.P."/>
            <person name="McCowen C."/>
            <person name="Montmayeur A."/>
            <person name="Murphy C."/>
            <person name="Neiman D."/>
            <person name="Pearson M."/>
            <person name="Priest M."/>
            <person name="Roberts A."/>
            <person name="Saif S."/>
            <person name="Shea T."/>
            <person name="Sisk P."/>
            <person name="Stolte C."/>
            <person name="Sykes S."/>
            <person name="Wortman J."/>
            <person name="Nusbaum C."/>
            <person name="Birren B."/>
        </authorList>
    </citation>
    <scope>NUCLEOTIDE SEQUENCE [LARGE SCALE GENOMIC DNA]</scope>
    <source>
        <strain evidence="7 8">CCUG 37842</strain>
    </source>
</reference>
<dbReference type="Gene3D" id="3.10.290.10">
    <property type="entry name" value="RNA-binding S4 domain"/>
    <property type="match status" value="1"/>
</dbReference>
<keyword evidence="8" id="KW-1185">Reference proteome</keyword>
<gene>
    <name evidence="7" type="ORF">HMPREF9708_01163</name>
</gene>
<sequence>MRLDKLLSHEGYGSRKEVKALISSGSVTIDGRVVKQSNVHVDPTQQEVSVAGQEVRYEPFVYWMLNKPQGVISATEDSHHSTVLDCLDPEDLRPDLFPVGRLDIDTTGLLLITNHGPLNHALTSPKKAIAKVYQATIQGIVNQEMVEVFAEGIDLGDFTTQPAKLEILKVDPNQEQSAIQVTITEGKFHQVKRMFAACGVEVIRLHRLSMGPLLLDSNLEAGSYRRLTASEEDQLRPYGLE</sequence>
<dbReference type="InterPro" id="IPR042092">
    <property type="entry name" value="PsdUridine_s_RsuA/RluB/E/F_cat"/>
</dbReference>
<dbReference type="FunFam" id="3.30.70.1560:FF:000001">
    <property type="entry name" value="Pseudouridine synthase"/>
    <property type="match status" value="1"/>
</dbReference>
<evidence type="ECO:0000259" key="6">
    <source>
        <dbReference type="SMART" id="SM00363"/>
    </source>
</evidence>
<dbReference type="InterPro" id="IPR020103">
    <property type="entry name" value="PsdUridine_synth_cat_dom_sf"/>
</dbReference>
<organism evidence="7 8">
    <name type="scientific">Facklamia languida CCUG 37842</name>
    <dbReference type="NCBI Taxonomy" id="883113"/>
    <lineage>
        <taxon>Bacteria</taxon>
        <taxon>Bacillati</taxon>
        <taxon>Bacillota</taxon>
        <taxon>Bacilli</taxon>
        <taxon>Lactobacillales</taxon>
        <taxon>Aerococcaceae</taxon>
        <taxon>Facklamia</taxon>
    </lineage>
</organism>
<dbReference type="InterPro" id="IPR036986">
    <property type="entry name" value="S4_RNA-bd_sf"/>
</dbReference>
<dbReference type="InterPro" id="IPR018496">
    <property type="entry name" value="PsdUridine_synth_RsuA/RluB_CS"/>
</dbReference>
<dbReference type="SMART" id="SM00363">
    <property type="entry name" value="S4"/>
    <property type="match status" value="1"/>
</dbReference>
<dbReference type="PROSITE" id="PS50889">
    <property type="entry name" value="S4"/>
    <property type="match status" value="1"/>
</dbReference>
<dbReference type="Gene3D" id="3.30.70.1560">
    <property type="entry name" value="Alpha-L RNA-binding motif"/>
    <property type="match status" value="1"/>
</dbReference>
<accession>H3NJX4</accession>
<dbReference type="InterPro" id="IPR006145">
    <property type="entry name" value="PsdUridine_synth_RsuA/RluA"/>
</dbReference>
<dbReference type="SUPFAM" id="SSF55174">
    <property type="entry name" value="Alpha-L RNA-binding motif"/>
    <property type="match status" value="1"/>
</dbReference>
<keyword evidence="2 4" id="KW-0694">RNA-binding</keyword>
<dbReference type="SUPFAM" id="SSF55120">
    <property type="entry name" value="Pseudouridine synthase"/>
    <property type="match status" value="1"/>
</dbReference>
<dbReference type="OrthoDB" id="9807213at2"/>
<dbReference type="GO" id="GO:0003723">
    <property type="term" value="F:RNA binding"/>
    <property type="evidence" value="ECO:0007669"/>
    <property type="project" value="UniProtKB-KW"/>
</dbReference>
<comment type="similarity">
    <text evidence="1 5">Belongs to the pseudouridine synthase RsuA family.</text>
</comment>
<dbReference type="Gene3D" id="3.30.70.580">
    <property type="entry name" value="Pseudouridine synthase I, catalytic domain, N-terminal subdomain"/>
    <property type="match status" value="1"/>
</dbReference>
<dbReference type="InterPro" id="IPR000748">
    <property type="entry name" value="PsdUridine_synth_RsuA/RluB/E/F"/>
</dbReference>
<dbReference type="eggNOG" id="COG1187">
    <property type="taxonomic scope" value="Bacteria"/>
</dbReference>
<dbReference type="GO" id="GO:0000455">
    <property type="term" value="P:enzyme-directed rRNA pseudouridine synthesis"/>
    <property type="evidence" value="ECO:0007669"/>
    <property type="project" value="UniProtKB-ARBA"/>
</dbReference>
<evidence type="ECO:0000256" key="5">
    <source>
        <dbReference type="RuleBase" id="RU003887"/>
    </source>
</evidence>
<dbReference type="GO" id="GO:0005829">
    <property type="term" value="C:cytosol"/>
    <property type="evidence" value="ECO:0007669"/>
    <property type="project" value="UniProtKB-ARBA"/>
</dbReference>
<dbReference type="FunFam" id="3.10.290.10:FF:000003">
    <property type="entry name" value="Pseudouridine synthase"/>
    <property type="match status" value="1"/>
</dbReference>
<evidence type="ECO:0000256" key="4">
    <source>
        <dbReference type="PROSITE-ProRule" id="PRU00182"/>
    </source>
</evidence>
<proteinExistence type="inferred from homology"/>
<feature type="domain" description="RNA-binding S4" evidence="6">
    <location>
        <begin position="1"/>
        <end position="59"/>
    </location>
</feature>
<dbReference type="CDD" id="cd00165">
    <property type="entry name" value="S4"/>
    <property type="match status" value="1"/>
</dbReference>
<dbReference type="EC" id="5.4.99.-" evidence="5"/>
<dbReference type="PATRIC" id="fig|883113.3.peg.1158"/>
<evidence type="ECO:0000256" key="1">
    <source>
        <dbReference type="ARBA" id="ARBA00008348"/>
    </source>
</evidence>
<dbReference type="InterPro" id="IPR050343">
    <property type="entry name" value="RsuA_PseudoU_synthase"/>
</dbReference>
<keyword evidence="3 5" id="KW-0413">Isomerase</keyword>
<dbReference type="Pfam" id="PF00849">
    <property type="entry name" value="PseudoU_synth_2"/>
    <property type="match status" value="1"/>
</dbReference>
<dbReference type="InterPro" id="IPR002942">
    <property type="entry name" value="S4_RNA-bd"/>
</dbReference>
<comment type="caution">
    <text evidence="7">The sequence shown here is derived from an EMBL/GenBank/DDBJ whole genome shotgun (WGS) entry which is preliminary data.</text>
</comment>
<dbReference type="NCBIfam" id="TIGR00093">
    <property type="entry name" value="pseudouridine synthase"/>
    <property type="match status" value="1"/>
</dbReference>
<dbReference type="Pfam" id="PF01479">
    <property type="entry name" value="S4"/>
    <property type="match status" value="1"/>
</dbReference>
<evidence type="ECO:0000256" key="3">
    <source>
        <dbReference type="ARBA" id="ARBA00023235"/>
    </source>
</evidence>
<name>H3NJX4_9LACT</name>
<dbReference type="AlphaFoldDB" id="H3NJX4"/>
<evidence type="ECO:0000313" key="7">
    <source>
        <dbReference type="EMBL" id="EHR36491.1"/>
    </source>
</evidence>
<evidence type="ECO:0000256" key="2">
    <source>
        <dbReference type="ARBA" id="ARBA00022884"/>
    </source>
</evidence>
<dbReference type="CDD" id="cd02553">
    <property type="entry name" value="PseudoU_synth_RsuA"/>
    <property type="match status" value="1"/>
</dbReference>
<dbReference type="STRING" id="883113.HMPREF9708_01163"/>
<dbReference type="GO" id="GO:0120159">
    <property type="term" value="F:rRNA pseudouridine synthase activity"/>
    <property type="evidence" value="ECO:0007669"/>
    <property type="project" value="UniProtKB-ARBA"/>
</dbReference>